<dbReference type="InterPro" id="IPR056606">
    <property type="entry name" value="Elapor1/2_C"/>
</dbReference>
<evidence type="ECO:0000256" key="1">
    <source>
        <dbReference type="ARBA" id="ARBA00004251"/>
    </source>
</evidence>
<feature type="non-terminal residue" evidence="13">
    <location>
        <position position="1"/>
    </location>
</feature>
<feature type="domain" description="MRH" evidence="12">
    <location>
        <begin position="578"/>
        <end position="779"/>
    </location>
</feature>
<dbReference type="Pfam" id="PF23089">
    <property type="entry name" value="ELAPOR1_C"/>
    <property type="match status" value="1"/>
</dbReference>
<dbReference type="InterPro" id="IPR056610">
    <property type="entry name" value="Elapor1/2_TNFR-like"/>
</dbReference>
<evidence type="ECO:0000259" key="12">
    <source>
        <dbReference type="PROSITE" id="PS51914"/>
    </source>
</evidence>
<dbReference type="EMBL" id="VYZL01002351">
    <property type="protein sequence ID" value="NWR59476.1"/>
    <property type="molecule type" value="Genomic_DNA"/>
</dbReference>
<dbReference type="OrthoDB" id="439917at2759"/>
<keyword evidence="3" id="KW-1003">Cell membrane</keyword>
<dbReference type="SUPFAM" id="SSF50911">
    <property type="entry name" value="Mannose 6-phosphate receptor domain"/>
    <property type="match status" value="1"/>
</dbReference>
<reference evidence="13 14" key="1">
    <citation type="submission" date="2019-09" db="EMBL/GenBank/DDBJ databases">
        <title>Bird 10,000 Genomes (B10K) Project - Family phase.</title>
        <authorList>
            <person name="Zhang G."/>
        </authorList>
    </citation>
    <scope>NUCLEOTIDE SEQUENCE [LARGE SCALE GENOMIC DNA]</scope>
    <source>
        <strain evidence="13">B10K-DU-012-80</strain>
    </source>
</reference>
<dbReference type="Gene3D" id="2.70.130.10">
    <property type="entry name" value="Mannose-6-phosphate receptor binding domain"/>
    <property type="match status" value="1"/>
</dbReference>
<keyword evidence="9" id="KW-0325">Glycoprotein</keyword>
<gene>
    <name evidence="13" type="ORF">BUCABY_R08612</name>
</gene>
<keyword evidence="7 11" id="KW-0472">Membrane</keyword>
<dbReference type="InterPro" id="IPR056608">
    <property type="entry name" value="Elapor1/2_GBD"/>
</dbReference>
<proteinExistence type="inferred from homology"/>
<dbReference type="GO" id="GO:0005802">
    <property type="term" value="C:trans-Golgi network"/>
    <property type="evidence" value="ECO:0007669"/>
    <property type="project" value="TreeGrafter"/>
</dbReference>
<dbReference type="SMART" id="SM01411">
    <property type="entry name" value="Ephrin_rec_like"/>
    <property type="match status" value="3"/>
</dbReference>
<evidence type="ECO:0000256" key="5">
    <source>
        <dbReference type="ARBA" id="ARBA00022729"/>
    </source>
</evidence>
<feature type="non-terminal residue" evidence="13">
    <location>
        <position position="934"/>
    </location>
</feature>
<evidence type="ECO:0000313" key="14">
    <source>
        <dbReference type="Proteomes" id="UP000551127"/>
    </source>
</evidence>
<dbReference type="InterPro" id="IPR044865">
    <property type="entry name" value="MRH_dom"/>
</dbReference>
<feature type="region of interest" description="Disordered" evidence="10">
    <location>
        <begin position="227"/>
        <end position="251"/>
    </location>
</feature>
<evidence type="ECO:0000256" key="4">
    <source>
        <dbReference type="ARBA" id="ARBA00022692"/>
    </source>
</evidence>
<organism evidence="13 14">
    <name type="scientific">Bucorvus abyssinicus</name>
    <name type="common">Northern ground-hornbill</name>
    <name type="synonym">Abyssinian ground-hornbill</name>
    <dbReference type="NCBI Taxonomy" id="153643"/>
    <lineage>
        <taxon>Eukaryota</taxon>
        <taxon>Metazoa</taxon>
        <taxon>Chordata</taxon>
        <taxon>Craniata</taxon>
        <taxon>Vertebrata</taxon>
        <taxon>Euteleostomi</taxon>
        <taxon>Archelosauria</taxon>
        <taxon>Archosauria</taxon>
        <taxon>Dinosauria</taxon>
        <taxon>Saurischia</taxon>
        <taxon>Theropoda</taxon>
        <taxon>Coelurosauria</taxon>
        <taxon>Aves</taxon>
        <taxon>Neognathae</taxon>
        <taxon>Neoaves</taxon>
        <taxon>Telluraves</taxon>
        <taxon>Coraciimorphae</taxon>
        <taxon>Bucerotiformes</taxon>
        <taxon>Bucorvidae</taxon>
        <taxon>Bucorvus</taxon>
    </lineage>
</organism>
<dbReference type="PROSITE" id="PS51914">
    <property type="entry name" value="MRH"/>
    <property type="match status" value="1"/>
</dbReference>
<dbReference type="GO" id="GO:0000045">
    <property type="term" value="P:autophagosome assembly"/>
    <property type="evidence" value="ECO:0007669"/>
    <property type="project" value="TreeGrafter"/>
</dbReference>
<keyword evidence="4 11" id="KW-0812">Transmembrane</keyword>
<evidence type="ECO:0000256" key="7">
    <source>
        <dbReference type="ARBA" id="ARBA00023136"/>
    </source>
</evidence>
<evidence type="ECO:0000256" key="10">
    <source>
        <dbReference type="SAM" id="MobiDB-lite"/>
    </source>
</evidence>
<protein>
    <submittedName>
        <fullName evidence="13">K1324 protein</fullName>
    </submittedName>
</protein>
<dbReference type="InterPro" id="IPR056609">
    <property type="entry name" value="Elapor1-like_3rd"/>
</dbReference>
<comment type="similarity">
    <text evidence="2">Belongs to the ELAPOR family.</text>
</comment>
<evidence type="ECO:0000256" key="8">
    <source>
        <dbReference type="ARBA" id="ARBA00023157"/>
    </source>
</evidence>
<evidence type="ECO:0000256" key="3">
    <source>
        <dbReference type="ARBA" id="ARBA00022475"/>
    </source>
</evidence>
<evidence type="ECO:0000256" key="9">
    <source>
        <dbReference type="ARBA" id="ARBA00023180"/>
    </source>
</evidence>
<evidence type="ECO:0000256" key="2">
    <source>
        <dbReference type="ARBA" id="ARBA00007627"/>
    </source>
</evidence>
<accession>A0A7K4YKG0</accession>
<dbReference type="InterPro" id="IPR039181">
    <property type="entry name" value="Elapor1/2"/>
</dbReference>
<dbReference type="Proteomes" id="UP000551127">
    <property type="component" value="Unassembled WGS sequence"/>
</dbReference>
<dbReference type="GO" id="GO:0070062">
    <property type="term" value="C:extracellular exosome"/>
    <property type="evidence" value="ECO:0007669"/>
    <property type="project" value="TreeGrafter"/>
</dbReference>
<dbReference type="GO" id="GO:0005886">
    <property type="term" value="C:plasma membrane"/>
    <property type="evidence" value="ECO:0007669"/>
    <property type="project" value="UniProtKB-SubCell"/>
</dbReference>
<dbReference type="AlphaFoldDB" id="A0A7K4YKG0"/>
<dbReference type="GO" id="GO:0005770">
    <property type="term" value="C:late endosome"/>
    <property type="evidence" value="ECO:0007669"/>
    <property type="project" value="TreeGrafter"/>
</dbReference>
<dbReference type="Pfam" id="PF23032">
    <property type="entry name" value="GBD_ELAPOR1-like_3rd"/>
    <property type="match status" value="1"/>
</dbReference>
<dbReference type="GO" id="GO:0005764">
    <property type="term" value="C:lysosome"/>
    <property type="evidence" value="ECO:0007669"/>
    <property type="project" value="TreeGrafter"/>
</dbReference>
<dbReference type="InterPro" id="IPR009011">
    <property type="entry name" value="Man6P_isomerase_rcpt-bd_dom_sf"/>
</dbReference>
<dbReference type="Pfam" id="PF23031">
    <property type="entry name" value="GBD_ELAPOR1"/>
    <property type="match status" value="1"/>
</dbReference>
<evidence type="ECO:0000256" key="11">
    <source>
        <dbReference type="SAM" id="Phobius"/>
    </source>
</evidence>
<comment type="caution">
    <text evidence="13">The sequence shown here is derived from an EMBL/GenBank/DDBJ whole genome shotgun (WGS) entry which is preliminary data.</text>
</comment>
<keyword evidence="8" id="KW-1015">Disulfide bond</keyword>
<dbReference type="Pfam" id="PF23091">
    <property type="entry name" value="TNFR_ELAPOR1_6th"/>
    <property type="match status" value="1"/>
</dbReference>
<feature type="transmembrane region" description="Helical" evidence="11">
    <location>
        <begin position="828"/>
        <end position="852"/>
    </location>
</feature>
<comment type="subcellular location">
    <subcellularLocation>
        <location evidence="1">Cell membrane</location>
        <topology evidence="1">Single-pass type I membrane protein</topology>
    </subcellularLocation>
</comment>
<keyword evidence="6 11" id="KW-1133">Transmembrane helix</keyword>
<dbReference type="PANTHER" id="PTHR22727">
    <property type="entry name" value="PROTEIN CBG13728"/>
    <property type="match status" value="1"/>
</dbReference>
<dbReference type="InterPro" id="IPR056607">
    <property type="entry name" value="Elapor1/2_MRH"/>
</dbReference>
<evidence type="ECO:0000256" key="6">
    <source>
        <dbReference type="ARBA" id="ARBA00022989"/>
    </source>
</evidence>
<name>A0A7K4YKG0_BUCAB</name>
<dbReference type="PANTHER" id="PTHR22727:SF13">
    <property type="entry name" value="ENDOSOME_LYSOSOME-ASSOCIATED APOPTOSIS AND AUTOPHAGY REGULATOR 1"/>
    <property type="match status" value="1"/>
</dbReference>
<sequence>LFQSEYHYEYTACDSSGSRWRVAVPHTPGLCTGLPDPVRGTECSFSCKAGEFLDMKAQACQPCAEGTYSLGTGVRFDEWDEVPHGFANVATNLEVDDGFGDVVENCTASTWVPLGDYVASNTDECTATLMYAVNLKQSGTVSFEYIYPDSSIVFEFFVQNDQCQPTVEESRWMRTTEKGWEFHSVELSRGNNVLYWRTTAFSVWAKVPKPVLVRNIGITGRGVQGRGPLARLAQPPSPSCSAEPGSASCKPRPPCTDKDYFYTHTACDASGETQLMFKWAEPKICSEELPLAAKLPPSGVKTPCPPCNPGFAKSNGSGCQPCPYGSYSNGSGCLSCPVGTEPVLGLEYKWWNVLPPNMETTVLSGINFEYKGMAGWEVAGDYIYTAAGASDNDFMILTLVVPGFSPPSPVLEDAESKEVARITFVFETICSVSCELYFMVGINSHTNTPVETWTGAKGKQSYTYVVEKNATTSFTWAFQRTPYHEAGRRYTSDVAKLYSINVTNVLGGVASFCRRCAPEPAGSCAPCPPGNTLERGSGTCLRCPPNTYLRGHPYDRPHPCQPCGPGTRSNQLRSLCYNNCTFSLEPPGSILHYDFSALAPGAAFSSGPSFTAKGLKYFHHFSVSICGNQGRKMATCTDNVTDARLPAGAGATRVVTSYVCQAIVVPPDIMGYKAAVSSQPVSLADRLVGITTGPTLDGITSRPELFPPGHPGLPDIVFFYRSNDMTQPCSGGRATTIRLRCDPLHPGTGTLSVPSKCPEGTCDGCTFHFLWVTGEGCPLCSPDHYRPIIGTCLGGTQRTTYVWREPRLCRGGLSLPPQTVRSCRSADFWLKVGISAGTCLALLLAALAAYFWEKNQKLEYKYSKLVLSAAAKEGEVPVADSCAIMEGEDAEDELLFPAKKSLFGKIKSLTAKRTSDGFDSVPLKTSSGSANMEL</sequence>
<evidence type="ECO:0000313" key="13">
    <source>
        <dbReference type="EMBL" id="NWR59476.1"/>
    </source>
</evidence>
<keyword evidence="14" id="KW-1185">Reference proteome</keyword>
<dbReference type="GO" id="GO:0044090">
    <property type="term" value="P:positive regulation of vacuole organization"/>
    <property type="evidence" value="ECO:0007669"/>
    <property type="project" value="TreeGrafter"/>
</dbReference>
<keyword evidence="5" id="KW-0732">Signal</keyword>
<dbReference type="Pfam" id="PF23087">
    <property type="entry name" value="MRH_ELAPOR1_9th"/>
    <property type="match status" value="1"/>
</dbReference>